<sequence length="150" mass="16750">MGSIWFDLEEIQTLSRIFLAVFVLIGLIPFFRKNFLRLFDYLNTLRRLRAPSIAPLVTQFEELNSDPSQLGDLEYIVFTHLAQTGPKGVSLAAMSETLHMDTRLVAEALKALNKRGLVALTPGFGLIKRFALSKKGRALALEKGQSPMLS</sequence>
<proteinExistence type="predicted"/>
<keyword evidence="1" id="KW-0812">Transmembrane</keyword>
<gene>
    <name evidence="2" type="ORF">L9S41_05740</name>
</gene>
<reference evidence="2" key="1">
    <citation type="journal article" date="2022" name="Environ. Microbiol.">
        <title>Geoalkalibacter halelectricus SAP #1 sp. nov. possessing extracellular electron transfer and mineral#reducing capabilities from a haloalkaline environment.</title>
        <authorList>
            <person name="Yadav S."/>
            <person name="Singh R."/>
            <person name="Sundharam S.S."/>
            <person name="Chaudhary S."/>
            <person name="Krishnamurthi S."/>
            <person name="Patil S.A."/>
        </authorList>
    </citation>
    <scope>NUCLEOTIDE SEQUENCE</scope>
    <source>
        <strain evidence="2">SAP-1</strain>
    </source>
</reference>
<feature type="transmembrane region" description="Helical" evidence="1">
    <location>
        <begin position="13"/>
        <end position="31"/>
    </location>
</feature>
<name>A0ABY5ZPZ4_9BACT</name>
<evidence type="ECO:0000313" key="2">
    <source>
        <dbReference type="EMBL" id="UWZ80904.1"/>
    </source>
</evidence>
<evidence type="ECO:0000313" key="3">
    <source>
        <dbReference type="Proteomes" id="UP001060414"/>
    </source>
</evidence>
<protein>
    <recommendedName>
        <fullName evidence="4">MarR family transcriptional regulator</fullName>
    </recommendedName>
</protein>
<keyword evidence="3" id="KW-1185">Reference proteome</keyword>
<dbReference type="InterPro" id="IPR036388">
    <property type="entry name" value="WH-like_DNA-bd_sf"/>
</dbReference>
<organism evidence="2 3">
    <name type="scientific">Geoalkalibacter halelectricus</name>
    <dbReference type="NCBI Taxonomy" id="2847045"/>
    <lineage>
        <taxon>Bacteria</taxon>
        <taxon>Pseudomonadati</taxon>
        <taxon>Thermodesulfobacteriota</taxon>
        <taxon>Desulfuromonadia</taxon>
        <taxon>Desulfuromonadales</taxon>
        <taxon>Geoalkalibacteraceae</taxon>
        <taxon>Geoalkalibacter</taxon>
    </lineage>
</organism>
<dbReference type="SUPFAM" id="SSF46785">
    <property type="entry name" value="Winged helix' DNA-binding domain"/>
    <property type="match status" value="1"/>
</dbReference>
<evidence type="ECO:0000256" key="1">
    <source>
        <dbReference type="SAM" id="Phobius"/>
    </source>
</evidence>
<dbReference type="EMBL" id="CP092109">
    <property type="protein sequence ID" value="UWZ80904.1"/>
    <property type="molecule type" value="Genomic_DNA"/>
</dbReference>
<keyword evidence="1" id="KW-0472">Membrane</keyword>
<dbReference type="Proteomes" id="UP001060414">
    <property type="component" value="Chromosome"/>
</dbReference>
<dbReference type="InterPro" id="IPR036390">
    <property type="entry name" value="WH_DNA-bd_sf"/>
</dbReference>
<dbReference type="RefSeq" id="WP_260749270.1">
    <property type="nucleotide sequence ID" value="NZ_CP092109.1"/>
</dbReference>
<accession>A0ABY5ZPZ4</accession>
<keyword evidence="1" id="KW-1133">Transmembrane helix</keyword>
<evidence type="ECO:0008006" key="4">
    <source>
        <dbReference type="Google" id="ProtNLM"/>
    </source>
</evidence>
<dbReference type="Gene3D" id="1.10.10.10">
    <property type="entry name" value="Winged helix-like DNA-binding domain superfamily/Winged helix DNA-binding domain"/>
    <property type="match status" value="1"/>
</dbReference>